<feature type="transmembrane region" description="Helical" evidence="7">
    <location>
        <begin position="199"/>
        <end position="221"/>
    </location>
</feature>
<feature type="transmembrane region" description="Helical" evidence="7">
    <location>
        <begin position="348"/>
        <end position="368"/>
    </location>
</feature>
<evidence type="ECO:0000256" key="2">
    <source>
        <dbReference type="ARBA" id="ARBA00022448"/>
    </source>
</evidence>
<dbReference type="Pfam" id="PF00528">
    <property type="entry name" value="BPD_transp_1"/>
    <property type="match status" value="2"/>
</dbReference>
<dbReference type="GO" id="GO:0055085">
    <property type="term" value="P:transmembrane transport"/>
    <property type="evidence" value="ECO:0007669"/>
    <property type="project" value="InterPro"/>
</dbReference>
<feature type="region of interest" description="Disordered" evidence="8">
    <location>
        <begin position="617"/>
        <end position="639"/>
    </location>
</feature>
<evidence type="ECO:0000256" key="7">
    <source>
        <dbReference type="RuleBase" id="RU363032"/>
    </source>
</evidence>
<dbReference type="OrthoDB" id="8480309at2"/>
<feature type="domain" description="ABC transmembrane type-1" evidence="9">
    <location>
        <begin position="402"/>
        <end position="588"/>
    </location>
</feature>
<keyword evidence="3" id="KW-1003">Cell membrane</keyword>
<evidence type="ECO:0000256" key="6">
    <source>
        <dbReference type="ARBA" id="ARBA00023136"/>
    </source>
</evidence>
<dbReference type="InterPro" id="IPR035906">
    <property type="entry name" value="MetI-like_sf"/>
</dbReference>
<evidence type="ECO:0000256" key="3">
    <source>
        <dbReference type="ARBA" id="ARBA00022475"/>
    </source>
</evidence>
<feature type="transmembrane region" description="Helical" evidence="7">
    <location>
        <begin position="565"/>
        <end position="593"/>
    </location>
</feature>
<reference evidence="10 11" key="1">
    <citation type="submission" date="2015-02" db="EMBL/GenBank/DDBJ databases">
        <title>Draft genome sequences of ten Microbacterium spp. with emphasis on heavy metal contaminated environments.</title>
        <authorList>
            <person name="Corretto E."/>
        </authorList>
    </citation>
    <scope>NUCLEOTIDE SEQUENCE [LARGE SCALE GENOMIC DNA]</scope>
    <source>
        <strain evidence="10 11">BEL4b</strain>
    </source>
</reference>
<comment type="similarity">
    <text evidence="7">Belongs to the binding-protein-dependent transport system permease family.</text>
</comment>
<evidence type="ECO:0000256" key="8">
    <source>
        <dbReference type="SAM" id="MobiDB-lite"/>
    </source>
</evidence>
<evidence type="ECO:0000256" key="4">
    <source>
        <dbReference type="ARBA" id="ARBA00022692"/>
    </source>
</evidence>
<organism evidence="10 11">
    <name type="scientific">Microbacterium oxydans</name>
    <dbReference type="NCBI Taxonomy" id="82380"/>
    <lineage>
        <taxon>Bacteria</taxon>
        <taxon>Bacillati</taxon>
        <taxon>Actinomycetota</taxon>
        <taxon>Actinomycetes</taxon>
        <taxon>Micrococcales</taxon>
        <taxon>Microbacteriaceae</taxon>
        <taxon>Microbacterium</taxon>
    </lineage>
</organism>
<dbReference type="AlphaFoldDB" id="A0A0F0L7C0"/>
<protein>
    <submittedName>
        <fullName evidence="10">Glutathione transport system permease protein GsiC</fullName>
    </submittedName>
</protein>
<dbReference type="CDD" id="cd06261">
    <property type="entry name" value="TM_PBP2"/>
    <property type="match status" value="1"/>
</dbReference>
<dbReference type="Gene3D" id="1.10.3720.10">
    <property type="entry name" value="MetI-like"/>
    <property type="match status" value="1"/>
</dbReference>
<evidence type="ECO:0000256" key="5">
    <source>
        <dbReference type="ARBA" id="ARBA00022989"/>
    </source>
</evidence>
<keyword evidence="6 7" id="KW-0472">Membrane</keyword>
<feature type="transmembrane region" description="Helical" evidence="7">
    <location>
        <begin position="26"/>
        <end position="51"/>
    </location>
</feature>
<dbReference type="SUPFAM" id="SSF161098">
    <property type="entry name" value="MetI-like"/>
    <property type="match status" value="1"/>
</dbReference>
<dbReference type="PATRIC" id="fig|82380.11.peg.1748"/>
<feature type="transmembrane region" description="Helical" evidence="7">
    <location>
        <begin position="303"/>
        <end position="327"/>
    </location>
</feature>
<gene>
    <name evidence="10" type="primary">gsiC_9</name>
    <name evidence="10" type="ORF">RS83_01712</name>
</gene>
<keyword evidence="4 7" id="KW-0812">Transmembrane</keyword>
<keyword evidence="2 7" id="KW-0813">Transport</keyword>
<dbReference type="PANTHER" id="PTHR43386:SF1">
    <property type="entry name" value="D,D-DIPEPTIDE TRANSPORT SYSTEM PERMEASE PROTEIN DDPC-RELATED"/>
    <property type="match status" value="1"/>
</dbReference>
<dbReference type="PANTHER" id="PTHR43386">
    <property type="entry name" value="OLIGOPEPTIDE TRANSPORT SYSTEM PERMEASE PROTEIN APPC"/>
    <property type="match status" value="1"/>
</dbReference>
<evidence type="ECO:0000313" key="11">
    <source>
        <dbReference type="Proteomes" id="UP000033640"/>
    </source>
</evidence>
<evidence type="ECO:0000256" key="1">
    <source>
        <dbReference type="ARBA" id="ARBA00004651"/>
    </source>
</evidence>
<feature type="domain" description="ABC transmembrane type-1" evidence="9">
    <location>
        <begin position="122"/>
        <end position="319"/>
    </location>
</feature>
<sequence>MALSTQAVPALSRTQRRNSLSSGSKGAIIAGLSRVVMIFLVIFMLGVLPLLSGRDIATSVYRARYAEGAIDPAALEAIRQELGLENGVLGAFFAWLGNALRGDLGTSWTSNRPVLPDLLVSLSNSLLVMLAALVVAVILAALLTIPTFRRGLAGRSDRTGGGVAAAFTALPEFLLASVLLVVFAVWLGWLPPFGWRGPIYAVLPALSLGLPAGGFLGRLLSDSLASTFSERWVATWQVAGYSKSRIILAAIRRTLPGVAAPMALILVGITAGAVVIEQVYSIPGIGRAALGAAQSQDLPTLQAAVILLMVLAVALGIGASLIRRLLLGPALRSNSLPAAVPKTPSSKWALVLPAIMLLLLVVMIVAGLPRDPFALDYTRLQPPSWELPLGADASGRDVLARISHGAMSTIGVAAVVTAICLALGLLVGMFPNLGAGPIEVTNAAPTIIAGLIVAAILGPSAFGAAVAVTVVSWAPLAAHTAALVSEVKAQPHVQIAPVLGVGRTRLMLRYVMPSVIGPVFRHACLRLPGIALGLAALGFLGLGPQPPAPDWGLVLGEGMPYVERAPLVVLVPAAALVVLSIFAVSLSSLSFDLRGGRARPSRRRRSIRSALATDTGIMPAVGNDAPTLTPDSTSTRRTD</sequence>
<dbReference type="EMBL" id="JYIW01000024">
    <property type="protein sequence ID" value="KJL29087.1"/>
    <property type="molecule type" value="Genomic_DNA"/>
</dbReference>
<dbReference type="GO" id="GO:0005886">
    <property type="term" value="C:plasma membrane"/>
    <property type="evidence" value="ECO:0007669"/>
    <property type="project" value="UniProtKB-SubCell"/>
</dbReference>
<feature type="transmembrane region" description="Helical" evidence="7">
    <location>
        <begin position="447"/>
        <end position="474"/>
    </location>
</feature>
<keyword evidence="5 7" id="KW-1133">Transmembrane helix</keyword>
<dbReference type="InterPro" id="IPR050366">
    <property type="entry name" value="BP-dependent_transpt_permease"/>
</dbReference>
<feature type="transmembrane region" description="Helical" evidence="7">
    <location>
        <begin position="410"/>
        <end position="435"/>
    </location>
</feature>
<evidence type="ECO:0000313" key="10">
    <source>
        <dbReference type="EMBL" id="KJL29087.1"/>
    </source>
</evidence>
<proteinExistence type="inferred from homology"/>
<evidence type="ECO:0000259" key="9">
    <source>
        <dbReference type="PROSITE" id="PS50928"/>
    </source>
</evidence>
<dbReference type="Proteomes" id="UP000033640">
    <property type="component" value="Unassembled WGS sequence"/>
</dbReference>
<feature type="transmembrane region" description="Helical" evidence="7">
    <location>
        <begin position="126"/>
        <end position="148"/>
    </location>
</feature>
<comment type="caution">
    <text evidence="10">The sequence shown here is derived from an EMBL/GenBank/DDBJ whole genome shotgun (WGS) entry which is preliminary data.</text>
</comment>
<feature type="transmembrane region" description="Helical" evidence="7">
    <location>
        <begin position="160"/>
        <end position="187"/>
    </location>
</feature>
<dbReference type="PROSITE" id="PS50928">
    <property type="entry name" value="ABC_TM1"/>
    <property type="match status" value="2"/>
</dbReference>
<dbReference type="InterPro" id="IPR000515">
    <property type="entry name" value="MetI-like"/>
</dbReference>
<accession>A0A0F0L7C0</accession>
<dbReference type="RefSeq" id="WP_082071591.1">
    <property type="nucleotide sequence ID" value="NZ_JYIW01000024.1"/>
</dbReference>
<feature type="transmembrane region" description="Helical" evidence="7">
    <location>
        <begin position="255"/>
        <end position="276"/>
    </location>
</feature>
<comment type="subcellular location">
    <subcellularLocation>
        <location evidence="1 7">Cell membrane</location>
        <topology evidence="1 7">Multi-pass membrane protein</topology>
    </subcellularLocation>
</comment>
<name>A0A0F0L7C0_9MICO</name>